<reference evidence="2" key="1">
    <citation type="journal article" date="2014" name="Int. J. Syst. Evol. Microbiol.">
        <title>Complete genome sequence of Corynebacterium casei LMG S-19264T (=DSM 44701T), isolated from a smear-ripened cheese.</title>
        <authorList>
            <consortium name="US DOE Joint Genome Institute (JGI-PGF)"/>
            <person name="Walter F."/>
            <person name="Albersmeier A."/>
            <person name="Kalinowski J."/>
            <person name="Ruckert C."/>
        </authorList>
    </citation>
    <scope>NUCLEOTIDE SEQUENCE</scope>
    <source>
        <strain evidence="2">CGMCC 1.12426</strain>
    </source>
</reference>
<name>A0A916TEN1_9HYPH</name>
<gene>
    <name evidence="2" type="ORF">GCM10011316_11410</name>
</gene>
<evidence type="ECO:0000259" key="1">
    <source>
        <dbReference type="PROSITE" id="PS50042"/>
    </source>
</evidence>
<dbReference type="SMART" id="SM00100">
    <property type="entry name" value="cNMP"/>
    <property type="match status" value="1"/>
</dbReference>
<keyword evidence="3" id="KW-1185">Reference proteome</keyword>
<dbReference type="PANTHER" id="PTHR23011">
    <property type="entry name" value="CYCLIC NUCLEOTIDE-BINDING DOMAIN CONTAINING PROTEIN"/>
    <property type="match status" value="1"/>
</dbReference>
<protein>
    <submittedName>
        <fullName evidence="2">Cyclic nucleotide-binding protein</fullName>
    </submittedName>
</protein>
<dbReference type="AlphaFoldDB" id="A0A916TEN1"/>
<reference evidence="2" key="2">
    <citation type="submission" date="2020-09" db="EMBL/GenBank/DDBJ databases">
        <authorList>
            <person name="Sun Q."/>
            <person name="Zhou Y."/>
        </authorList>
    </citation>
    <scope>NUCLEOTIDE SEQUENCE</scope>
    <source>
        <strain evidence="2">CGMCC 1.12426</strain>
    </source>
</reference>
<evidence type="ECO:0000313" key="2">
    <source>
        <dbReference type="EMBL" id="GGB41183.1"/>
    </source>
</evidence>
<proteinExistence type="predicted"/>
<dbReference type="PROSITE" id="PS50042">
    <property type="entry name" value="CNMP_BINDING_3"/>
    <property type="match status" value="1"/>
</dbReference>
<dbReference type="SUPFAM" id="SSF51206">
    <property type="entry name" value="cAMP-binding domain-like"/>
    <property type="match status" value="1"/>
</dbReference>
<dbReference type="Pfam" id="PF00027">
    <property type="entry name" value="cNMP_binding"/>
    <property type="match status" value="1"/>
</dbReference>
<comment type="caution">
    <text evidence="2">The sequence shown here is derived from an EMBL/GenBank/DDBJ whole genome shotgun (WGS) entry which is preliminary data.</text>
</comment>
<accession>A0A916TEN1</accession>
<dbReference type="CDD" id="cd00038">
    <property type="entry name" value="CAP_ED"/>
    <property type="match status" value="1"/>
</dbReference>
<dbReference type="Gene3D" id="2.60.120.10">
    <property type="entry name" value="Jelly Rolls"/>
    <property type="match status" value="1"/>
</dbReference>
<dbReference type="EMBL" id="BMFA01000003">
    <property type="protein sequence ID" value="GGB41183.1"/>
    <property type="molecule type" value="Genomic_DNA"/>
</dbReference>
<evidence type="ECO:0000313" key="3">
    <source>
        <dbReference type="Proteomes" id="UP000605148"/>
    </source>
</evidence>
<dbReference type="PRINTS" id="PR00103">
    <property type="entry name" value="CAMPKINASE"/>
</dbReference>
<dbReference type="InterPro" id="IPR014710">
    <property type="entry name" value="RmlC-like_jellyroll"/>
</dbReference>
<sequence length="157" mass="17524">MGREVDMSLETEVEALRRVPLFRGIDETKLRLLAFISDRTRYQKGERLCSQGEEGDSAFIILLGTADVRVDTPEGERTVAQVGENSIVGEIAILCDVPRTATLVAATDMDVLIVSKDDFLKLLKEFPDISLEVMRTLALRLERTTRDLAEAQRRAGD</sequence>
<dbReference type="Proteomes" id="UP000605148">
    <property type="component" value="Unassembled WGS sequence"/>
</dbReference>
<dbReference type="PANTHER" id="PTHR23011:SF28">
    <property type="entry name" value="CYCLIC NUCLEOTIDE-BINDING DOMAIN CONTAINING PROTEIN"/>
    <property type="match status" value="1"/>
</dbReference>
<dbReference type="InterPro" id="IPR018490">
    <property type="entry name" value="cNMP-bd_dom_sf"/>
</dbReference>
<dbReference type="InterPro" id="IPR000595">
    <property type="entry name" value="cNMP-bd_dom"/>
</dbReference>
<dbReference type="PROSITE" id="PS00889">
    <property type="entry name" value="CNMP_BINDING_2"/>
    <property type="match status" value="1"/>
</dbReference>
<feature type="domain" description="Cyclic nucleotide-binding" evidence="1">
    <location>
        <begin position="21"/>
        <end position="140"/>
    </location>
</feature>
<dbReference type="InterPro" id="IPR018488">
    <property type="entry name" value="cNMP-bd_CS"/>
</dbReference>
<organism evidence="2 3">
    <name type="scientific">Roseibium aquae</name>
    <dbReference type="NCBI Taxonomy" id="1323746"/>
    <lineage>
        <taxon>Bacteria</taxon>
        <taxon>Pseudomonadati</taxon>
        <taxon>Pseudomonadota</taxon>
        <taxon>Alphaproteobacteria</taxon>
        <taxon>Hyphomicrobiales</taxon>
        <taxon>Stappiaceae</taxon>
        <taxon>Roseibium</taxon>
    </lineage>
</organism>